<dbReference type="EMBL" id="CM043797">
    <property type="protein sequence ID" value="KAI4814817.1"/>
    <property type="molecule type" value="Genomic_DNA"/>
</dbReference>
<dbReference type="Proteomes" id="UP001057452">
    <property type="component" value="Chromosome 13"/>
</dbReference>
<organism evidence="1 2">
    <name type="scientific">Chaenocephalus aceratus</name>
    <name type="common">Blackfin icefish</name>
    <name type="synonym">Chaenichthys aceratus</name>
    <dbReference type="NCBI Taxonomy" id="36190"/>
    <lineage>
        <taxon>Eukaryota</taxon>
        <taxon>Metazoa</taxon>
        <taxon>Chordata</taxon>
        <taxon>Craniata</taxon>
        <taxon>Vertebrata</taxon>
        <taxon>Euteleostomi</taxon>
        <taxon>Actinopterygii</taxon>
        <taxon>Neopterygii</taxon>
        <taxon>Teleostei</taxon>
        <taxon>Neoteleostei</taxon>
        <taxon>Acanthomorphata</taxon>
        <taxon>Eupercaria</taxon>
        <taxon>Perciformes</taxon>
        <taxon>Notothenioidei</taxon>
        <taxon>Channichthyidae</taxon>
        <taxon>Chaenocephalus</taxon>
    </lineage>
</organism>
<protein>
    <submittedName>
        <fullName evidence="1">Uncharacterized protein</fullName>
    </submittedName>
</protein>
<proteinExistence type="predicted"/>
<feature type="non-terminal residue" evidence="1">
    <location>
        <position position="59"/>
    </location>
</feature>
<feature type="non-terminal residue" evidence="1">
    <location>
        <position position="1"/>
    </location>
</feature>
<accession>A0ACB9WNN1</accession>
<comment type="caution">
    <text evidence="1">The sequence shown here is derived from an EMBL/GenBank/DDBJ whole genome shotgun (WGS) entry which is preliminary data.</text>
</comment>
<name>A0ACB9WNN1_CHAAC</name>
<sequence>GSKDSTQSRWMGIQDGPAEGQLVKHPAVPPCHTHTWSVNFPTASTRPHTPNTSPLLYLV</sequence>
<keyword evidence="2" id="KW-1185">Reference proteome</keyword>
<evidence type="ECO:0000313" key="2">
    <source>
        <dbReference type="Proteomes" id="UP001057452"/>
    </source>
</evidence>
<evidence type="ECO:0000313" key="1">
    <source>
        <dbReference type="EMBL" id="KAI4814817.1"/>
    </source>
</evidence>
<reference evidence="1" key="1">
    <citation type="submission" date="2022-05" db="EMBL/GenBank/DDBJ databases">
        <title>Chromosome-level genome of Chaenocephalus aceratus.</title>
        <authorList>
            <person name="Park H."/>
        </authorList>
    </citation>
    <scope>NUCLEOTIDE SEQUENCE</scope>
    <source>
        <strain evidence="1">KU_202001</strain>
    </source>
</reference>
<gene>
    <name evidence="1" type="ORF">KUCAC02_005006</name>
</gene>